<feature type="transmembrane region" description="Helical" evidence="1">
    <location>
        <begin position="73"/>
        <end position="98"/>
    </location>
</feature>
<feature type="transmembrane region" description="Helical" evidence="1">
    <location>
        <begin position="143"/>
        <end position="161"/>
    </location>
</feature>
<accession>A0ABW4J7X0</accession>
<dbReference type="RefSeq" id="WP_125715207.1">
    <property type="nucleotide sequence ID" value="NZ_JBHTOP010000022.1"/>
</dbReference>
<sequence>MRYLPMIIIFIPILFFTVRANLASRSIYQRISLISIAVYLIFIDYFCFTPSYLSSANFATLHPVWIGLAPTNSIPFAGGIGADFFLNILMTVPLGIYLGLFAKNTNLKQSLQLGLLTGLTIESAQFIADQVVDLKRWVDINDIITNCLGVIVGYLIFKLVARLLPKLVQTFAVRLN</sequence>
<keyword evidence="1" id="KW-0812">Transmembrane</keyword>
<dbReference type="EMBL" id="JBHTOP010000022">
    <property type="protein sequence ID" value="MFD1672030.1"/>
    <property type="molecule type" value="Genomic_DNA"/>
</dbReference>
<evidence type="ECO:0000259" key="2">
    <source>
        <dbReference type="Pfam" id="PF04892"/>
    </source>
</evidence>
<protein>
    <submittedName>
        <fullName evidence="3">VanZ family protein</fullName>
    </submittedName>
</protein>
<evidence type="ECO:0000256" key="1">
    <source>
        <dbReference type="SAM" id="Phobius"/>
    </source>
</evidence>
<feature type="transmembrane region" description="Helical" evidence="1">
    <location>
        <begin position="31"/>
        <end position="53"/>
    </location>
</feature>
<dbReference type="PANTHER" id="PTHR36834:SF2">
    <property type="entry name" value="MEMBRANE PROTEIN"/>
    <property type="match status" value="1"/>
</dbReference>
<keyword evidence="4" id="KW-1185">Reference proteome</keyword>
<organism evidence="3 4">
    <name type="scientific">Agrilactobacillus yilanensis</name>
    <dbReference type="NCBI Taxonomy" id="2485997"/>
    <lineage>
        <taxon>Bacteria</taxon>
        <taxon>Bacillati</taxon>
        <taxon>Bacillota</taxon>
        <taxon>Bacilli</taxon>
        <taxon>Lactobacillales</taxon>
        <taxon>Lactobacillaceae</taxon>
        <taxon>Agrilactobacillus</taxon>
    </lineage>
</organism>
<evidence type="ECO:0000313" key="3">
    <source>
        <dbReference type="EMBL" id="MFD1672030.1"/>
    </source>
</evidence>
<gene>
    <name evidence="3" type="ORF">ACFQ5M_07980</name>
</gene>
<dbReference type="InterPro" id="IPR006976">
    <property type="entry name" value="VanZ-like"/>
</dbReference>
<keyword evidence="1" id="KW-0472">Membrane</keyword>
<keyword evidence="1" id="KW-1133">Transmembrane helix</keyword>
<reference evidence="4" key="1">
    <citation type="journal article" date="2019" name="Int. J. Syst. Evol. Microbiol.">
        <title>The Global Catalogue of Microorganisms (GCM) 10K type strain sequencing project: providing services to taxonomists for standard genome sequencing and annotation.</title>
        <authorList>
            <consortium name="The Broad Institute Genomics Platform"/>
            <consortium name="The Broad Institute Genome Sequencing Center for Infectious Disease"/>
            <person name="Wu L."/>
            <person name="Ma J."/>
        </authorList>
    </citation>
    <scope>NUCLEOTIDE SEQUENCE [LARGE SCALE GENOMIC DNA]</scope>
    <source>
        <strain evidence="4">CCM 8896</strain>
    </source>
</reference>
<evidence type="ECO:0000313" key="4">
    <source>
        <dbReference type="Proteomes" id="UP001597267"/>
    </source>
</evidence>
<feature type="domain" description="VanZ-like" evidence="2">
    <location>
        <begin position="37"/>
        <end position="160"/>
    </location>
</feature>
<feature type="transmembrane region" description="Helical" evidence="1">
    <location>
        <begin position="6"/>
        <end position="24"/>
    </location>
</feature>
<comment type="caution">
    <text evidence="3">The sequence shown here is derived from an EMBL/GenBank/DDBJ whole genome shotgun (WGS) entry which is preliminary data.</text>
</comment>
<dbReference type="PANTHER" id="PTHR36834">
    <property type="entry name" value="MEMBRANE PROTEIN-RELATED"/>
    <property type="match status" value="1"/>
</dbReference>
<proteinExistence type="predicted"/>
<dbReference type="Pfam" id="PF04892">
    <property type="entry name" value="VanZ"/>
    <property type="match status" value="1"/>
</dbReference>
<name>A0ABW4J7X0_9LACO</name>
<dbReference type="Proteomes" id="UP001597267">
    <property type="component" value="Unassembled WGS sequence"/>
</dbReference>
<dbReference type="InterPro" id="IPR053150">
    <property type="entry name" value="Teicoplanin_resist-assoc"/>
</dbReference>